<accession>A0ABU9IE23</accession>
<reference evidence="1 2" key="1">
    <citation type="submission" date="2024-04" db="EMBL/GenBank/DDBJ databases">
        <title>Aurantiacibacter sp. DGU6 16S ribosomal RNA gene Genome sequencing and assembly.</title>
        <authorList>
            <person name="Park S."/>
        </authorList>
    </citation>
    <scope>NUCLEOTIDE SEQUENCE [LARGE SCALE GENOMIC DNA]</scope>
    <source>
        <strain evidence="1 2">DGU6</strain>
    </source>
</reference>
<evidence type="ECO:0000313" key="2">
    <source>
        <dbReference type="Proteomes" id="UP001497045"/>
    </source>
</evidence>
<dbReference type="EMBL" id="JBBYHV010000001">
    <property type="protein sequence ID" value="MEL1250667.1"/>
    <property type="molecule type" value="Genomic_DNA"/>
</dbReference>
<gene>
    <name evidence="1" type="ORF">AAEO60_08290</name>
</gene>
<keyword evidence="2" id="KW-1185">Reference proteome</keyword>
<proteinExistence type="predicted"/>
<protein>
    <submittedName>
        <fullName evidence="1">Uncharacterized protein</fullName>
    </submittedName>
</protein>
<name>A0ABU9IE23_9SPHN</name>
<comment type="caution">
    <text evidence="1">The sequence shown here is derived from an EMBL/GenBank/DDBJ whole genome shotgun (WGS) entry which is preliminary data.</text>
</comment>
<evidence type="ECO:0000313" key="1">
    <source>
        <dbReference type="EMBL" id="MEL1250667.1"/>
    </source>
</evidence>
<dbReference type="RefSeq" id="WP_341673180.1">
    <property type="nucleotide sequence ID" value="NZ_JBBYHV010000001.1"/>
</dbReference>
<organism evidence="1 2">
    <name type="scientific">Aurantiacibacter gilvus</name>
    <dbReference type="NCBI Taxonomy" id="3139141"/>
    <lineage>
        <taxon>Bacteria</taxon>
        <taxon>Pseudomonadati</taxon>
        <taxon>Pseudomonadota</taxon>
        <taxon>Alphaproteobacteria</taxon>
        <taxon>Sphingomonadales</taxon>
        <taxon>Erythrobacteraceae</taxon>
        <taxon>Aurantiacibacter</taxon>
    </lineage>
</organism>
<dbReference type="Proteomes" id="UP001497045">
    <property type="component" value="Unassembled WGS sequence"/>
</dbReference>
<sequence length="221" mass="25964">MSIYKINLRKLIRMFFAPENLKVSLLRGDIRSEIAKAAGYETGGGDFYVPFWRDAKDHTANHTDLFRSVDSRIESNERRENLYPRLRDGFLLWWNERRRWTNEPFEEIPSPKGALYFEELGAAVKIENFLALRGSEGDLHFVYPYFSPNPELSEEGARLALWAIKEANLGIDDECIRVLDVMRGRSFSFAGLEFTGNERHEFIEKYQFLISDWESLWSEYE</sequence>